<gene>
    <name evidence="3" type="ORF">F8O02_02040</name>
</gene>
<feature type="compositionally biased region" description="Polar residues" evidence="1">
    <location>
        <begin position="106"/>
        <end position="119"/>
    </location>
</feature>
<feature type="transmembrane region" description="Helical" evidence="2">
    <location>
        <begin position="265"/>
        <end position="285"/>
    </location>
</feature>
<protein>
    <recommendedName>
        <fullName evidence="5">Glycosyltransferase RgtA/B/C/D-like domain-containing protein</fullName>
    </recommendedName>
</protein>
<organism evidence="3 4">
    <name type="scientific">Pseudoclavibacter caeni</name>
    <dbReference type="NCBI Taxonomy" id="908846"/>
    <lineage>
        <taxon>Bacteria</taxon>
        <taxon>Bacillati</taxon>
        <taxon>Actinomycetota</taxon>
        <taxon>Actinomycetes</taxon>
        <taxon>Micrococcales</taxon>
        <taxon>Microbacteriaceae</taxon>
        <taxon>Pseudoclavibacter</taxon>
    </lineage>
</organism>
<evidence type="ECO:0000256" key="1">
    <source>
        <dbReference type="SAM" id="MobiDB-lite"/>
    </source>
</evidence>
<evidence type="ECO:0008006" key="5">
    <source>
        <dbReference type="Google" id="ProtNLM"/>
    </source>
</evidence>
<dbReference type="Proteomes" id="UP000481339">
    <property type="component" value="Unassembled WGS sequence"/>
</dbReference>
<dbReference type="Pfam" id="PF20176">
    <property type="entry name" value="DUF6541"/>
    <property type="match status" value="1"/>
</dbReference>
<feature type="transmembrane region" description="Helical" evidence="2">
    <location>
        <begin position="142"/>
        <end position="164"/>
    </location>
</feature>
<dbReference type="InterPro" id="IPR046671">
    <property type="entry name" value="DUF6541"/>
</dbReference>
<keyword evidence="2" id="KW-0812">Transmembrane</keyword>
<feature type="transmembrane region" description="Helical" evidence="2">
    <location>
        <begin position="439"/>
        <end position="456"/>
    </location>
</feature>
<feature type="transmembrane region" description="Helical" evidence="2">
    <location>
        <begin position="463"/>
        <end position="484"/>
    </location>
</feature>
<feature type="transmembrane region" description="Helical" evidence="2">
    <location>
        <begin position="67"/>
        <end position="88"/>
    </location>
</feature>
<name>A0A7C8BPD7_9MICO</name>
<keyword evidence="2" id="KW-1133">Transmembrane helix</keyword>
<evidence type="ECO:0000313" key="3">
    <source>
        <dbReference type="EMBL" id="KAB1633727.1"/>
    </source>
</evidence>
<feature type="transmembrane region" description="Helical" evidence="2">
    <location>
        <begin position="504"/>
        <end position="526"/>
    </location>
</feature>
<comment type="caution">
    <text evidence="3">The sequence shown here is derived from an EMBL/GenBank/DDBJ whole genome shotgun (WGS) entry which is preliminary data.</text>
</comment>
<feature type="transmembrane region" description="Helical" evidence="2">
    <location>
        <begin position="389"/>
        <end position="407"/>
    </location>
</feature>
<dbReference type="OrthoDB" id="3169698at2"/>
<accession>A0A7C8BPD7</accession>
<feature type="transmembrane region" description="Helical" evidence="2">
    <location>
        <begin position="339"/>
        <end position="362"/>
    </location>
</feature>
<sequence length="720" mass="76410">MDLTQAQGWASLVPAIAVALLLLLVPGATLSRALGLRGMHALGPAPAISTSVIAISAVVTPWLGMRWSIWCVALGWAVALALTLLLRWPVDRSVRRRAAADAAPSQASTPEPGASTSSGAVAPTHTPVSASAAAAARDRTGLLTGVVALAIAALLLGSTFLRLVPDSEYIMQLFDNVFHLNAVRAILDSGDGSSLTLWGITNKPDNTSFYPAAWHDLVALVAQIAGIGVPQAVNVLALVVIAMVWPLGVIWLGQVIGGPNARASLAAGLLSACFPAFPWLFLHWGPLYPNLLGNSLIAALLAVTVLAFDRRPRTWRMRLTALPAALLIAPGIALGHPNALLAATGLGLMVVLTTAVPQLCALRRAARRGAAPSGVLAGTIVSRLGTRRAWTLVGTITVITVGLWGLARTGLAVAPWQADEGLWESAWDLVTNGPVDRPRAWAVSVLAAVGAIVTVHRRRWWPLAVFGLVAVLYLVVSDVPVAWLRDALTGGFYRDPKRIAGLTVLGYLPLAAIGLQTLWTLLLTGTRRLGRRAAARSGRAGRMARRTLGRILALALAAAIVVPIRIGPIDQVIAWAQRDYVIADTSKLLDRDERDVLAHLHDYVPADQTLLVDPGNGGALAYAFENYRVTRVHILSGVSDDLHVLDWHLSDPAWMDQTCPIVRAHDLHYTLDFGAALVDSVYKPGLSGIPAEVGTTVYQQGEARLVELTGCWDGEDDGED</sequence>
<dbReference type="AlphaFoldDB" id="A0A7C8BPD7"/>
<feature type="transmembrane region" description="Helical" evidence="2">
    <location>
        <begin position="547"/>
        <end position="566"/>
    </location>
</feature>
<feature type="transmembrane region" description="Helical" evidence="2">
    <location>
        <begin position="12"/>
        <end position="30"/>
    </location>
</feature>
<feature type="transmembrane region" description="Helical" evidence="2">
    <location>
        <begin position="291"/>
        <end position="308"/>
    </location>
</feature>
<dbReference type="EMBL" id="WBKA01000001">
    <property type="protein sequence ID" value="KAB1633727.1"/>
    <property type="molecule type" value="Genomic_DNA"/>
</dbReference>
<proteinExistence type="predicted"/>
<reference evidence="3 4" key="1">
    <citation type="submission" date="2019-09" db="EMBL/GenBank/DDBJ databases">
        <title>Phylogeny of genus Pseudoclavibacter and closely related genus.</title>
        <authorList>
            <person name="Li Y."/>
        </authorList>
    </citation>
    <scope>NUCLEOTIDE SEQUENCE [LARGE SCALE GENOMIC DNA]</scope>
    <source>
        <strain evidence="3 4">JCM 16921</strain>
    </source>
</reference>
<evidence type="ECO:0000256" key="2">
    <source>
        <dbReference type="SAM" id="Phobius"/>
    </source>
</evidence>
<feature type="region of interest" description="Disordered" evidence="1">
    <location>
        <begin position="100"/>
        <end position="124"/>
    </location>
</feature>
<keyword evidence="2" id="KW-0472">Membrane</keyword>
<evidence type="ECO:0000313" key="4">
    <source>
        <dbReference type="Proteomes" id="UP000481339"/>
    </source>
</evidence>
<keyword evidence="4" id="KW-1185">Reference proteome</keyword>
<feature type="transmembrane region" description="Helical" evidence="2">
    <location>
        <begin position="42"/>
        <end position="61"/>
    </location>
</feature>
<dbReference type="RefSeq" id="WP_158035564.1">
    <property type="nucleotide sequence ID" value="NZ_BAAAZV010000018.1"/>
</dbReference>
<feature type="transmembrane region" description="Helical" evidence="2">
    <location>
        <begin position="235"/>
        <end position="253"/>
    </location>
</feature>
<feature type="transmembrane region" description="Helical" evidence="2">
    <location>
        <begin position="315"/>
        <end position="333"/>
    </location>
</feature>